<dbReference type="Pfam" id="PF00337">
    <property type="entry name" value="Gal-bind_lectin"/>
    <property type="match status" value="2"/>
</dbReference>
<dbReference type="SMART" id="SM00908">
    <property type="entry name" value="Gal-bind_lectin"/>
    <property type="match status" value="1"/>
</dbReference>
<evidence type="ECO:0000256" key="1">
    <source>
        <dbReference type="ARBA" id="ARBA00022734"/>
    </source>
</evidence>
<proteinExistence type="predicted"/>
<dbReference type="GO" id="GO:0030246">
    <property type="term" value="F:carbohydrate binding"/>
    <property type="evidence" value="ECO:0007669"/>
    <property type="project" value="UniProtKB-KW"/>
</dbReference>
<dbReference type="PANTHER" id="PTHR11346:SF147">
    <property type="entry name" value="GALECTIN"/>
    <property type="match status" value="1"/>
</dbReference>
<evidence type="ECO:0000313" key="3">
    <source>
        <dbReference type="Proteomes" id="UP000095281"/>
    </source>
</evidence>
<dbReference type="InterPro" id="IPR044156">
    <property type="entry name" value="Galectin-like"/>
</dbReference>
<keyword evidence="1" id="KW-0430">Lectin</keyword>
<feature type="domain" description="Galectin" evidence="2">
    <location>
        <begin position="66"/>
        <end position="213"/>
    </location>
</feature>
<dbReference type="InterPro" id="IPR001079">
    <property type="entry name" value="Galectin_CRD"/>
</dbReference>
<keyword evidence="3" id="KW-1185">Reference proteome</keyword>
<dbReference type="SMART" id="SM00276">
    <property type="entry name" value="GLECT"/>
    <property type="match status" value="1"/>
</dbReference>
<evidence type="ECO:0000313" key="4">
    <source>
        <dbReference type="WBParaSite" id="MhA1_Contig545.frz3.gene6"/>
    </source>
</evidence>
<protein>
    <submittedName>
        <fullName evidence="4">Galectin domain-containing protein</fullName>
    </submittedName>
</protein>
<feature type="domain" description="Galectin" evidence="2">
    <location>
        <begin position="231"/>
        <end position="384"/>
    </location>
</feature>
<name>A0A1I8BTS5_MELHA</name>
<dbReference type="PROSITE" id="PS51304">
    <property type="entry name" value="GALECTIN"/>
    <property type="match status" value="2"/>
</dbReference>
<sequence>MDKATEIFKKNNSFHCDISMKNAGQNGFLFTIYVNNKESFNYTGKFPFWATNWIKAMGTDEKNQIFKHEFDYLPFNGSVFCIEGSILPTGKVGTNEVIFEIYLMHESNYISSEFGDILLNMEFIFMSINHGTPLLEMSSQLFGGDWTAVKQHNNPIGQPGVEFKVAIHVEEYRFGIQINDGIDYVYYNYTAPAWMVNWIMVSGNVKNVKFDKEAQKCQDTAKQQTLPNYITKIDPKNPLKEGNYVIVKGILENEVENISINFYHEALGLHEIKGNIVLQANITTSLNIISFNSRIKGKYVHENEEKTLNPPLKKGQKFSMVFLINEGKFEIYYEDEEIYKYENKLPVWAIQYIVAGCGVYVCIKSNGDMSDGGARNKVRCLKGETKCYVSGDIKKGDGTTFGARYFASQGCGECPVPSIPCRSCSSNLCNNGKFFRDVNYCWDTEEAVEACKSEEAHCYYAVINDNRIEQGCNDTITWNETNNIQIVKCSMPICNTKDLYDKTLFCLNKGKDDLETKKARDKCYDEICFVHRHWDDGKLEQGCGKCPENVHSTDCITCKTKFCNEESKVKKFCWDDNSSDKKCRTSFDDYCFAERKQNNKFEYSVNKGCGNCSTLACKSCKENLCNDGKNIPNNFCLNSDGKSAIDCDDYECYINLDGQTGCGNCDKNKINEPCVDCKGLNCNTKDIIKDAIFCNVKEGNGNEKKGNRKCLDEKLCFISVDLNKVKDEVQDFKKYTKQGCGKCSSSNKIPCRICNTTKFCNSEKFFKQVNFCWVKEGKVIECEINERNCYYALNKENEVIQGCGKGLENLLNVNCEGNLCNTKELFDKTLFCLKKGKKDLNICNQKCYVWRHENGNLEQGCGECSKNSTECQTCNNQKFCNLENKVNKHCYKHCYIAKIEVENGEDLIEQFHYDCGKCPSNILLNLTPFIQTKNIQIKNKLMKINMSNIQCAHCNKSSACNADPFFESQLFFQGCGKCTEQQNLTKCINCSTPLCNTNEILPSPIKCFHQNTNFQQKTNKTCHHIYDSCYIARDIFWRDSNGIYESNCGKCPEEIQTNCAQCNNTPLCNTEKLLKNSFYCLEFTEYMEKTDKSYIGCESQCFVERIESGQLRQGCQMCGINQTREECFNCNTNYCNKENKVHKQCWVKNKKLCNSSHNSYCFMERNSTNEINKGCDNCSTLACKKCFDHRCNNWKDIPYYCYSFNGTTKIVKECSFTEPDCYIVKINNKGK</sequence>
<accession>A0A1I8BTS5</accession>
<dbReference type="Gene3D" id="2.60.120.200">
    <property type="match status" value="2"/>
</dbReference>
<dbReference type="WBParaSite" id="MhA1_Contig545.frz3.gene6">
    <property type="protein sequence ID" value="MhA1_Contig545.frz3.gene6"/>
    <property type="gene ID" value="MhA1_Contig545.frz3.gene6"/>
</dbReference>
<dbReference type="InterPro" id="IPR013320">
    <property type="entry name" value="ConA-like_dom_sf"/>
</dbReference>
<organism evidence="3 4">
    <name type="scientific">Meloidogyne hapla</name>
    <name type="common">Root-knot nematode worm</name>
    <dbReference type="NCBI Taxonomy" id="6305"/>
    <lineage>
        <taxon>Eukaryota</taxon>
        <taxon>Metazoa</taxon>
        <taxon>Ecdysozoa</taxon>
        <taxon>Nematoda</taxon>
        <taxon>Chromadorea</taxon>
        <taxon>Rhabditida</taxon>
        <taxon>Tylenchina</taxon>
        <taxon>Tylenchomorpha</taxon>
        <taxon>Tylenchoidea</taxon>
        <taxon>Meloidogynidae</taxon>
        <taxon>Meloidogyninae</taxon>
        <taxon>Meloidogyne</taxon>
    </lineage>
</organism>
<dbReference type="SUPFAM" id="SSF49899">
    <property type="entry name" value="Concanavalin A-like lectins/glucanases"/>
    <property type="match status" value="2"/>
</dbReference>
<dbReference type="PANTHER" id="PTHR11346">
    <property type="entry name" value="GALECTIN"/>
    <property type="match status" value="1"/>
</dbReference>
<evidence type="ECO:0000259" key="2">
    <source>
        <dbReference type="PROSITE" id="PS51304"/>
    </source>
</evidence>
<reference evidence="4" key="1">
    <citation type="submission" date="2016-11" db="UniProtKB">
        <authorList>
            <consortium name="WormBaseParasite"/>
        </authorList>
    </citation>
    <scope>IDENTIFICATION</scope>
</reference>
<dbReference type="AlphaFoldDB" id="A0A1I8BTS5"/>
<dbReference type="Proteomes" id="UP000095281">
    <property type="component" value="Unplaced"/>
</dbReference>